<evidence type="ECO:0008006" key="3">
    <source>
        <dbReference type="Google" id="ProtNLM"/>
    </source>
</evidence>
<protein>
    <recommendedName>
        <fullName evidence="3">RNase H type-1 domain-containing protein</fullName>
    </recommendedName>
</protein>
<name>A0AAV3PD36_LITER</name>
<evidence type="ECO:0000313" key="2">
    <source>
        <dbReference type="Proteomes" id="UP001454036"/>
    </source>
</evidence>
<dbReference type="Proteomes" id="UP001454036">
    <property type="component" value="Unassembled WGS sequence"/>
</dbReference>
<keyword evidence="2" id="KW-1185">Reference proteome</keyword>
<dbReference type="EMBL" id="BAABME010017191">
    <property type="protein sequence ID" value="GAA0149138.1"/>
    <property type="molecule type" value="Genomic_DNA"/>
</dbReference>
<comment type="caution">
    <text evidence="1">The sequence shown here is derived from an EMBL/GenBank/DDBJ whole genome shotgun (WGS) entry which is preliminary data.</text>
</comment>
<organism evidence="1 2">
    <name type="scientific">Lithospermum erythrorhizon</name>
    <name type="common">Purple gromwell</name>
    <name type="synonym">Lithospermum officinale var. erythrorhizon</name>
    <dbReference type="NCBI Taxonomy" id="34254"/>
    <lineage>
        <taxon>Eukaryota</taxon>
        <taxon>Viridiplantae</taxon>
        <taxon>Streptophyta</taxon>
        <taxon>Embryophyta</taxon>
        <taxon>Tracheophyta</taxon>
        <taxon>Spermatophyta</taxon>
        <taxon>Magnoliopsida</taxon>
        <taxon>eudicotyledons</taxon>
        <taxon>Gunneridae</taxon>
        <taxon>Pentapetalae</taxon>
        <taxon>asterids</taxon>
        <taxon>lamiids</taxon>
        <taxon>Boraginales</taxon>
        <taxon>Boraginaceae</taxon>
        <taxon>Boraginoideae</taxon>
        <taxon>Lithospermeae</taxon>
        <taxon>Lithospermum</taxon>
    </lineage>
</organism>
<accession>A0AAV3PD36</accession>
<evidence type="ECO:0000313" key="1">
    <source>
        <dbReference type="EMBL" id="GAA0149138.1"/>
    </source>
</evidence>
<reference evidence="1 2" key="1">
    <citation type="submission" date="2024-01" db="EMBL/GenBank/DDBJ databases">
        <title>The complete chloroplast genome sequence of Lithospermum erythrorhizon: insights into the phylogenetic relationship among Boraginaceae species and the maternal lineages of purple gromwells.</title>
        <authorList>
            <person name="Okada T."/>
            <person name="Watanabe K."/>
        </authorList>
    </citation>
    <scope>NUCLEOTIDE SEQUENCE [LARGE SCALE GENOMIC DNA]</scope>
</reference>
<gene>
    <name evidence="1" type="ORF">LIER_36870</name>
</gene>
<proteinExistence type="predicted"/>
<sequence length="72" mass="8064">MRALVSNIKSMASICNGSFTHVFREANSAADHLANLTIQRKAAFTMNVDSLDNHLKATTFLESMDVPYFRSR</sequence>
<dbReference type="AlphaFoldDB" id="A0AAV3PD36"/>